<dbReference type="InterPro" id="IPR011250">
    <property type="entry name" value="OMP/PagP_B-barrel"/>
</dbReference>
<dbReference type="STRING" id="295108.HT99x_02203"/>
<dbReference type="AlphaFoldDB" id="A0A0Q9YJC5"/>
<keyword evidence="8" id="KW-1185">Reference proteome</keyword>
<dbReference type="Pfam" id="PF13505">
    <property type="entry name" value="OMP_b-brl"/>
    <property type="match status" value="1"/>
</dbReference>
<dbReference type="PANTHER" id="PTHR34001:SF3">
    <property type="entry name" value="BLL7405 PROTEIN"/>
    <property type="match status" value="1"/>
</dbReference>
<dbReference type="GO" id="GO:0016020">
    <property type="term" value="C:membrane"/>
    <property type="evidence" value="ECO:0007669"/>
    <property type="project" value="UniProtKB-SubCell"/>
</dbReference>
<organism evidence="6">
    <name type="scientific">Candidatus Berkiella aquae</name>
    <dbReference type="NCBI Taxonomy" id="295108"/>
    <lineage>
        <taxon>Bacteria</taxon>
        <taxon>Pseudomonadati</taxon>
        <taxon>Pseudomonadota</taxon>
        <taxon>Gammaproteobacteria</taxon>
        <taxon>Candidatus Berkiellales</taxon>
        <taxon>Candidatus Berkiellaceae</taxon>
        <taxon>Candidatus Berkiella</taxon>
    </lineage>
</organism>
<dbReference type="EMBL" id="LKAJ01000009">
    <property type="protein sequence ID" value="KRG20716.1"/>
    <property type="molecule type" value="Genomic_DNA"/>
</dbReference>
<comment type="caution">
    <text evidence="6">The sequence shown here is derived from an EMBL/GenBank/DDBJ whole genome shotgun (WGS) entry which is preliminary data.</text>
</comment>
<evidence type="ECO:0000313" key="7">
    <source>
        <dbReference type="EMBL" id="MCS5710695.1"/>
    </source>
</evidence>
<feature type="chain" id="PRO_5043129712" evidence="4">
    <location>
        <begin position="25"/>
        <end position="241"/>
    </location>
</feature>
<dbReference type="PANTHER" id="PTHR34001">
    <property type="entry name" value="BLL7405 PROTEIN"/>
    <property type="match status" value="1"/>
</dbReference>
<reference evidence="7" key="2">
    <citation type="journal article" date="2016" name="Genome Announc.">
        <title>Draft Genome Sequences of Two Novel Amoeba-Resistant Intranuclear Bacteria, 'Candidatus Berkiella cookevillensis' and 'Candidatus Berkiella aquae'.</title>
        <authorList>
            <person name="Mehari Y.T."/>
            <person name="Arivett B.A."/>
            <person name="Farone A.L."/>
            <person name="Gunderson J.H."/>
            <person name="Farone M.B."/>
        </authorList>
    </citation>
    <scope>NUCLEOTIDE SEQUENCE</scope>
    <source>
        <strain evidence="7">HT99</strain>
    </source>
</reference>
<sequence length="241" mass="26003">MDRTKSSLGLLVATALLASTAAQAWEGNWLLGVSAGGAWHNNDDVGFTVTDGVTVESGTFSTDNDSHFIWGFLGGYQARCNSWLFGAELNVDWRGDHDNHASTTSVLLGGPVSGTLSRSNDAVWGLTARIGYEMSRYFMPYIRLGADYAHKDFDFTFTDAAGNVLSGDSGKSKWGFVGGVGLEFPLGMFCNNLSLRGEWDYHSRKHNHDSVTAVAADGTTAVLNAGNRHEQSARASLVYNF</sequence>
<dbReference type="RefSeq" id="WP_075066821.1">
    <property type="nucleotide sequence ID" value="NZ_LKAJ02000001.1"/>
</dbReference>
<evidence type="ECO:0000256" key="1">
    <source>
        <dbReference type="ARBA" id="ARBA00004370"/>
    </source>
</evidence>
<reference evidence="6" key="1">
    <citation type="submission" date="2015-09" db="EMBL/GenBank/DDBJ databases">
        <title>Draft Genome Sequences of Two Novel Amoeba-resistant Intranuclear Bacteria, Candidatus Berkiella cookevillensis and Candidatus Berkiella aquae.</title>
        <authorList>
            <person name="Mehari Y.T."/>
            <person name="Arivett B.A."/>
            <person name="Farone A.L."/>
            <person name="Gunderson J.H."/>
            <person name="Farone M.B."/>
        </authorList>
    </citation>
    <scope>NUCLEOTIDE SEQUENCE [LARGE SCALE GENOMIC DNA]</scope>
    <source>
        <strain evidence="6">HT99</strain>
    </source>
</reference>
<dbReference type="Gene3D" id="2.40.160.20">
    <property type="match status" value="1"/>
</dbReference>
<evidence type="ECO:0000313" key="8">
    <source>
        <dbReference type="Proteomes" id="UP000051497"/>
    </source>
</evidence>
<reference evidence="7" key="3">
    <citation type="submission" date="2021-06" db="EMBL/GenBank/DDBJ databases">
        <title>Genomic Description and Analysis of Intracellular Bacteria, Candidatus Berkiella cookevillensis and Candidatus Berkiella aquae.</title>
        <authorList>
            <person name="Kidane D.T."/>
            <person name="Mehari Y.T."/>
            <person name="Rice F.C."/>
            <person name="Arivett B.A."/>
            <person name="Farone A.L."/>
            <person name="Berk S.G."/>
            <person name="Farone M.B."/>
        </authorList>
    </citation>
    <scope>NUCLEOTIDE SEQUENCE</scope>
    <source>
        <strain evidence="7">HT99</strain>
    </source>
</reference>
<dbReference type="Proteomes" id="UP000051497">
    <property type="component" value="Unassembled WGS sequence"/>
</dbReference>
<evidence type="ECO:0000313" key="6">
    <source>
        <dbReference type="EMBL" id="KRG20716.1"/>
    </source>
</evidence>
<evidence type="ECO:0000256" key="3">
    <source>
        <dbReference type="ARBA" id="ARBA00023136"/>
    </source>
</evidence>
<keyword evidence="3" id="KW-0472">Membrane</keyword>
<keyword evidence="6" id="KW-0812">Transmembrane</keyword>
<keyword evidence="2 4" id="KW-0732">Signal</keyword>
<accession>A0A0Q9YJC5</accession>
<feature type="domain" description="Outer membrane protein beta-barrel" evidence="5">
    <location>
        <begin position="10"/>
        <end position="224"/>
    </location>
</feature>
<dbReference type="InterPro" id="IPR051692">
    <property type="entry name" value="OMP-like"/>
</dbReference>
<evidence type="ECO:0000256" key="4">
    <source>
        <dbReference type="SAM" id="SignalP"/>
    </source>
</evidence>
<protein>
    <submittedName>
        <fullName evidence="6">OmpA-like transmembrane domain protein</fullName>
    </submittedName>
    <submittedName>
        <fullName evidence="7">Porin family protein</fullName>
    </submittedName>
</protein>
<feature type="signal peptide" evidence="4">
    <location>
        <begin position="1"/>
        <end position="24"/>
    </location>
</feature>
<proteinExistence type="predicted"/>
<gene>
    <name evidence="7" type="ORF">HT99x_004585</name>
    <name evidence="6" type="ORF">HT99x_02203</name>
</gene>
<dbReference type="InterPro" id="IPR027385">
    <property type="entry name" value="Beta-barrel_OMP"/>
</dbReference>
<dbReference type="EMBL" id="LKAJ02000001">
    <property type="protein sequence ID" value="MCS5710695.1"/>
    <property type="molecule type" value="Genomic_DNA"/>
</dbReference>
<dbReference type="OrthoDB" id="8016903at2"/>
<evidence type="ECO:0000259" key="5">
    <source>
        <dbReference type="Pfam" id="PF13505"/>
    </source>
</evidence>
<comment type="subcellular location">
    <subcellularLocation>
        <location evidence="1">Membrane</location>
    </subcellularLocation>
</comment>
<name>A0A0Q9YJC5_9GAMM</name>
<evidence type="ECO:0000256" key="2">
    <source>
        <dbReference type="ARBA" id="ARBA00022729"/>
    </source>
</evidence>
<dbReference type="SUPFAM" id="SSF56925">
    <property type="entry name" value="OMPA-like"/>
    <property type="match status" value="1"/>
</dbReference>